<feature type="compositionally biased region" description="Low complexity" evidence="1">
    <location>
        <begin position="43"/>
        <end position="58"/>
    </location>
</feature>
<feature type="region of interest" description="Disordered" evidence="1">
    <location>
        <begin position="1"/>
        <end position="126"/>
    </location>
</feature>
<proteinExistence type="predicted"/>
<accession>A0A8H3TRV7</accession>
<evidence type="ECO:0000313" key="3">
    <source>
        <dbReference type="Proteomes" id="UP000620104"/>
    </source>
</evidence>
<feature type="compositionally biased region" description="Gly residues" evidence="1">
    <location>
        <begin position="59"/>
        <end position="69"/>
    </location>
</feature>
<name>A0A8H3TRV7_9TREE</name>
<feature type="compositionally biased region" description="Basic and acidic residues" evidence="1">
    <location>
        <begin position="89"/>
        <end position="104"/>
    </location>
</feature>
<comment type="caution">
    <text evidence="2">The sequence shown here is derived from an EMBL/GenBank/DDBJ whole genome shotgun (WGS) entry which is preliminary data.</text>
</comment>
<feature type="region of interest" description="Disordered" evidence="1">
    <location>
        <begin position="169"/>
        <end position="237"/>
    </location>
</feature>
<organism evidence="2 3">
    <name type="scientific">Naganishia liquefaciens</name>
    <dbReference type="NCBI Taxonomy" id="104408"/>
    <lineage>
        <taxon>Eukaryota</taxon>
        <taxon>Fungi</taxon>
        <taxon>Dikarya</taxon>
        <taxon>Basidiomycota</taxon>
        <taxon>Agaricomycotina</taxon>
        <taxon>Tremellomycetes</taxon>
        <taxon>Filobasidiales</taxon>
        <taxon>Filobasidiaceae</taxon>
        <taxon>Naganishia</taxon>
    </lineage>
</organism>
<dbReference type="Proteomes" id="UP000620104">
    <property type="component" value="Unassembled WGS sequence"/>
</dbReference>
<sequence length="366" mass="38552">MEFITSASAPPPLPPSVKQYQSQAVIHLTSDRRGSASGDGQPGLFRSLSRGSLGRRSSSGGGSESGGGLRRVLSRGEGESGGGLRRVLSRGDKSGADGAGRRSSEGNVLKQTDESSAGGAPLQRTKSAELKNGKWISPIMAGVAGNNLVLILAVDSHLVPFGTYDEHQHQFKRRPSSNTAPTAAAPATHPEAEHSSGGGGIGATIKKIFRRSSSSQQGTTAHGTDVHPTTTSGAESAVSDETAVNAPLNTLEGHHQLDEQVHDKSYPAYVHGEPVKYIVVPLGALDYKTITLKEEKGVWVVKVPVTGFFHRLVEPALNEIGQGPDEGWGRSGEIEFLFDSKNWIGAKDEAELLHFSLMSALNPTGI</sequence>
<protein>
    <submittedName>
        <fullName evidence="2">Uncharacterized protein</fullName>
    </submittedName>
</protein>
<evidence type="ECO:0000256" key="1">
    <source>
        <dbReference type="SAM" id="MobiDB-lite"/>
    </source>
</evidence>
<dbReference type="EMBL" id="BLZA01000017">
    <property type="protein sequence ID" value="GHJ86008.1"/>
    <property type="molecule type" value="Genomic_DNA"/>
</dbReference>
<dbReference type="OrthoDB" id="2563736at2759"/>
<feature type="compositionally biased region" description="Polar residues" evidence="1">
    <location>
        <begin position="211"/>
        <end position="234"/>
    </location>
</feature>
<dbReference type="AlphaFoldDB" id="A0A8H3TRV7"/>
<reference evidence="2" key="1">
    <citation type="submission" date="2020-07" db="EMBL/GenBank/DDBJ databases">
        <title>Draft Genome Sequence of a Deep-Sea Yeast, Naganishia (Cryptococcus) liquefaciens strain N6.</title>
        <authorList>
            <person name="Han Y.W."/>
            <person name="Kajitani R."/>
            <person name="Morimoto H."/>
            <person name="Parhat M."/>
            <person name="Tsubouchi H."/>
            <person name="Bakenova O."/>
            <person name="Ogata M."/>
            <person name="Argunhan B."/>
            <person name="Aoki R."/>
            <person name="Kajiwara S."/>
            <person name="Itoh T."/>
            <person name="Iwasaki H."/>
        </authorList>
    </citation>
    <scope>NUCLEOTIDE SEQUENCE</scope>
    <source>
        <strain evidence="2">N6</strain>
    </source>
</reference>
<gene>
    <name evidence="2" type="ORF">NliqN6_2410</name>
</gene>
<feature type="compositionally biased region" description="Low complexity" evidence="1">
    <location>
        <begin position="179"/>
        <end position="189"/>
    </location>
</feature>
<evidence type="ECO:0000313" key="2">
    <source>
        <dbReference type="EMBL" id="GHJ86008.1"/>
    </source>
</evidence>
<keyword evidence="3" id="KW-1185">Reference proteome</keyword>